<evidence type="ECO:0000256" key="1">
    <source>
        <dbReference type="SAM" id="MobiDB-lite"/>
    </source>
</evidence>
<comment type="caution">
    <text evidence="2">The sequence shown here is derived from an EMBL/GenBank/DDBJ whole genome shotgun (WGS) entry which is preliminary data.</text>
</comment>
<sequence>MAPRSTWAFRGAADRAGRSGPAWDGGVGEFRSGGPNGALRK</sequence>
<reference evidence="2 3" key="1">
    <citation type="submission" date="2014-05" db="EMBL/GenBank/DDBJ databases">
        <title>Draft Genome Sequence of Kitasatospora cheerisanensis KCTC 2395.</title>
        <authorList>
            <person name="Nam D.H."/>
        </authorList>
    </citation>
    <scope>NUCLEOTIDE SEQUENCE [LARGE SCALE GENOMIC DNA]</scope>
    <source>
        <strain evidence="2 3">KCTC 2395</strain>
    </source>
</reference>
<organism evidence="2 3">
    <name type="scientific">Kitasatospora cheerisanensis KCTC 2395</name>
    <dbReference type="NCBI Taxonomy" id="1348663"/>
    <lineage>
        <taxon>Bacteria</taxon>
        <taxon>Bacillati</taxon>
        <taxon>Actinomycetota</taxon>
        <taxon>Actinomycetes</taxon>
        <taxon>Kitasatosporales</taxon>
        <taxon>Streptomycetaceae</taxon>
        <taxon>Kitasatospora</taxon>
    </lineage>
</organism>
<dbReference type="EMBL" id="JNBY01000155">
    <property type="protein sequence ID" value="KDN81040.1"/>
    <property type="molecule type" value="Genomic_DNA"/>
</dbReference>
<feature type="region of interest" description="Disordered" evidence="1">
    <location>
        <begin position="1"/>
        <end position="41"/>
    </location>
</feature>
<evidence type="ECO:0000313" key="3">
    <source>
        <dbReference type="Proteomes" id="UP000027178"/>
    </source>
</evidence>
<protein>
    <submittedName>
        <fullName evidence="2">Uncharacterized protein</fullName>
    </submittedName>
</protein>
<dbReference type="AlphaFoldDB" id="A0A066YSX9"/>
<name>A0A066YSX9_9ACTN</name>
<gene>
    <name evidence="2" type="ORF">KCH_71340</name>
</gene>
<keyword evidence="3" id="KW-1185">Reference proteome</keyword>
<dbReference type="Proteomes" id="UP000027178">
    <property type="component" value="Unassembled WGS sequence"/>
</dbReference>
<accession>A0A066YSX9</accession>
<dbReference type="HOGENOM" id="CLU_3271435_0_0_11"/>
<evidence type="ECO:0000313" key="2">
    <source>
        <dbReference type="EMBL" id="KDN81040.1"/>
    </source>
</evidence>
<proteinExistence type="predicted"/>